<keyword evidence="1" id="KW-1133">Transmembrane helix</keyword>
<dbReference type="Proteomes" id="UP001197875">
    <property type="component" value="Unassembled WGS sequence"/>
</dbReference>
<proteinExistence type="predicted"/>
<protein>
    <recommendedName>
        <fullName evidence="4">ABC-2 family transporter protein</fullName>
    </recommendedName>
</protein>
<gene>
    <name evidence="2" type="ORF">LKD71_08880</name>
</gene>
<name>A0AAE3DSU7_9FIRM</name>
<dbReference type="RefSeq" id="WP_227615131.1">
    <property type="nucleotide sequence ID" value="NZ_JAJEPR010000012.1"/>
</dbReference>
<feature type="transmembrane region" description="Helical" evidence="1">
    <location>
        <begin position="228"/>
        <end position="249"/>
    </location>
</feature>
<dbReference type="EMBL" id="JAJEPR010000012">
    <property type="protein sequence ID" value="MCC2189917.1"/>
    <property type="molecule type" value="Genomic_DNA"/>
</dbReference>
<keyword evidence="1" id="KW-0812">Transmembrane</keyword>
<accession>A0AAE3DSU7</accession>
<evidence type="ECO:0000313" key="3">
    <source>
        <dbReference type="Proteomes" id="UP001197875"/>
    </source>
</evidence>
<feature type="transmembrane region" description="Helical" evidence="1">
    <location>
        <begin position="93"/>
        <end position="117"/>
    </location>
</feature>
<keyword evidence="1" id="KW-0472">Membrane</keyword>
<evidence type="ECO:0008006" key="4">
    <source>
        <dbReference type="Google" id="ProtNLM"/>
    </source>
</evidence>
<evidence type="ECO:0000313" key="2">
    <source>
        <dbReference type="EMBL" id="MCC2189917.1"/>
    </source>
</evidence>
<sequence length="258" mass="29555">MKTFIKTDIKRAFFNFRFAVSFILLFLVWEINSKRFTVYDDALYLFIHIWGRSTTSLLSMAITSFAYAGSYTEDVEGNILKYIIMRIGIKKYIISKILACFFAAFFVFVIGTSLFLIKTCLRVPLVAIESLTVANFKMESCLGWLLPENTDIYILIQAFLYGLYCAGMSVIALALSTMVKNSYAIYALPFLIHFVLFYIFSRISVEVPILSVERIFDSSTVTYTKNPVFLIGYAIFVTGIFIIAGYELMYKRLKGEFS</sequence>
<organism evidence="2 3">
    <name type="scientific">Fusicatenibacter faecihominis</name>
    <dbReference type="NCBI Taxonomy" id="2881276"/>
    <lineage>
        <taxon>Bacteria</taxon>
        <taxon>Bacillati</taxon>
        <taxon>Bacillota</taxon>
        <taxon>Clostridia</taxon>
        <taxon>Lachnospirales</taxon>
        <taxon>Lachnospiraceae</taxon>
        <taxon>Fusicatenibacter</taxon>
    </lineage>
</organism>
<reference evidence="2 3" key="1">
    <citation type="submission" date="2021-10" db="EMBL/GenBank/DDBJ databases">
        <title>Anaerobic single-cell dispensing facilitates the cultivation of human gut bacteria.</title>
        <authorList>
            <person name="Afrizal A."/>
        </authorList>
    </citation>
    <scope>NUCLEOTIDE SEQUENCE [LARGE SCALE GENOMIC DNA]</scope>
    <source>
        <strain evidence="2 3">CLA-AA-H277</strain>
    </source>
</reference>
<evidence type="ECO:0000256" key="1">
    <source>
        <dbReference type="SAM" id="Phobius"/>
    </source>
</evidence>
<feature type="transmembrane region" description="Helical" evidence="1">
    <location>
        <begin position="152"/>
        <end position="176"/>
    </location>
</feature>
<feature type="transmembrane region" description="Helical" evidence="1">
    <location>
        <begin position="12"/>
        <end position="29"/>
    </location>
</feature>
<dbReference type="AlphaFoldDB" id="A0AAE3DSU7"/>
<keyword evidence="3" id="KW-1185">Reference proteome</keyword>
<feature type="transmembrane region" description="Helical" evidence="1">
    <location>
        <begin position="183"/>
        <end position="201"/>
    </location>
</feature>
<comment type="caution">
    <text evidence="2">The sequence shown here is derived from an EMBL/GenBank/DDBJ whole genome shotgun (WGS) entry which is preliminary data.</text>
</comment>
<feature type="transmembrane region" description="Helical" evidence="1">
    <location>
        <begin position="49"/>
        <end position="72"/>
    </location>
</feature>